<dbReference type="AlphaFoldDB" id="A0A7D9IS85"/>
<dbReference type="Proteomes" id="UP001152795">
    <property type="component" value="Unassembled WGS sequence"/>
</dbReference>
<comment type="caution">
    <text evidence="1">The sequence shown here is derived from an EMBL/GenBank/DDBJ whole genome shotgun (WGS) entry which is preliminary data.</text>
</comment>
<dbReference type="EMBL" id="CACRXK020007560">
    <property type="protein sequence ID" value="CAB4012568.1"/>
    <property type="molecule type" value="Genomic_DNA"/>
</dbReference>
<dbReference type="OrthoDB" id="73161at2759"/>
<reference evidence="1" key="1">
    <citation type="submission" date="2020-04" db="EMBL/GenBank/DDBJ databases">
        <authorList>
            <person name="Alioto T."/>
            <person name="Alioto T."/>
            <person name="Gomez Garrido J."/>
        </authorList>
    </citation>
    <scope>NUCLEOTIDE SEQUENCE</scope>
    <source>
        <strain evidence="1">A484AB</strain>
    </source>
</reference>
<proteinExistence type="predicted"/>
<sequence>MWKICLKNFVLMPSPHCEEGSQNTFSIKTEQMLCPITDAILVRLVLRQPSPHWLNFSVGSLCFSPPLKIISHLTDILSSNMEDQHADEQQVFMSNLVKCSFHQ</sequence>
<keyword evidence="2" id="KW-1185">Reference proteome</keyword>
<evidence type="ECO:0000313" key="1">
    <source>
        <dbReference type="EMBL" id="CAB4012568.1"/>
    </source>
</evidence>
<protein>
    <submittedName>
        <fullName evidence="1">Uncharacterized protein</fullName>
    </submittedName>
</protein>
<dbReference type="InterPro" id="IPR040235">
    <property type="entry name" value="Nicolin-1"/>
</dbReference>
<name>A0A7D9IS85_PARCT</name>
<dbReference type="PANTHER" id="PTHR31239">
    <property type="entry name" value="NICOLIN 1"/>
    <property type="match status" value="1"/>
</dbReference>
<accession>A0A7D9IS85</accession>
<dbReference type="PANTHER" id="PTHR31239:SF2">
    <property type="entry name" value="NICOLIN-1"/>
    <property type="match status" value="1"/>
</dbReference>
<dbReference type="GO" id="GO:0005654">
    <property type="term" value="C:nucleoplasm"/>
    <property type="evidence" value="ECO:0007669"/>
    <property type="project" value="TreeGrafter"/>
</dbReference>
<evidence type="ECO:0000313" key="2">
    <source>
        <dbReference type="Proteomes" id="UP001152795"/>
    </source>
</evidence>
<organism evidence="1 2">
    <name type="scientific">Paramuricea clavata</name>
    <name type="common">Red gorgonian</name>
    <name type="synonym">Violescent sea-whip</name>
    <dbReference type="NCBI Taxonomy" id="317549"/>
    <lineage>
        <taxon>Eukaryota</taxon>
        <taxon>Metazoa</taxon>
        <taxon>Cnidaria</taxon>
        <taxon>Anthozoa</taxon>
        <taxon>Octocorallia</taxon>
        <taxon>Malacalcyonacea</taxon>
        <taxon>Plexauridae</taxon>
        <taxon>Paramuricea</taxon>
    </lineage>
</organism>
<gene>
    <name evidence="1" type="ORF">PACLA_8A015172</name>
</gene>